<dbReference type="EMBL" id="FNGH01000017">
    <property type="protein sequence ID" value="SDM69378.1"/>
    <property type="molecule type" value="Genomic_DNA"/>
</dbReference>
<accession>A0A1G9VAX0</accession>
<reference evidence="2" key="1">
    <citation type="submission" date="2016-10" db="EMBL/GenBank/DDBJ databases">
        <authorList>
            <person name="Varghese N."/>
            <person name="Submissions S."/>
        </authorList>
    </citation>
    <scope>NUCLEOTIDE SEQUENCE [LARGE SCALE GENOMIC DNA]</scope>
    <source>
        <strain evidence="2">AAP</strain>
    </source>
</reference>
<evidence type="ECO:0008006" key="3">
    <source>
        <dbReference type="Google" id="ProtNLM"/>
    </source>
</evidence>
<dbReference type="AlphaFoldDB" id="A0A1G9VAX0"/>
<dbReference type="RefSeq" id="WP_089660259.1">
    <property type="nucleotide sequence ID" value="NZ_FNGH01000017.1"/>
</dbReference>
<sequence length="173" mass="19537">MNWLLIAFILALLVSPVMWLKPSPKQKRVARLRAHATRAGVRVKLAAPPLHAAGKQMPSYRWGYPKEQPGPRFVAVRESASSSVLKAVCHGWRWRIEPLRPLPDDAQQRLEALLTRLPQDALVLESDIHGVTLWWYESQGPERFDSYLGDLAALRDSLAGRPDRPPTVKPLVK</sequence>
<evidence type="ECO:0000313" key="2">
    <source>
        <dbReference type="Proteomes" id="UP000199107"/>
    </source>
</evidence>
<proteinExistence type="predicted"/>
<dbReference type="OrthoDB" id="5731018at2"/>
<organism evidence="1 2">
    <name type="scientific">Franzmannia pantelleriensis</name>
    <dbReference type="NCBI Taxonomy" id="48727"/>
    <lineage>
        <taxon>Bacteria</taxon>
        <taxon>Pseudomonadati</taxon>
        <taxon>Pseudomonadota</taxon>
        <taxon>Gammaproteobacteria</taxon>
        <taxon>Oceanospirillales</taxon>
        <taxon>Halomonadaceae</taxon>
        <taxon>Franzmannia</taxon>
    </lineage>
</organism>
<dbReference type="STRING" id="48727.SAMN05192555_11770"/>
<keyword evidence="2" id="KW-1185">Reference proteome</keyword>
<name>A0A1G9VAX0_9GAMM</name>
<gene>
    <name evidence="1" type="ORF">SAMN05192555_11770</name>
</gene>
<dbReference type="Proteomes" id="UP000199107">
    <property type="component" value="Unassembled WGS sequence"/>
</dbReference>
<protein>
    <recommendedName>
        <fullName evidence="3">Preprotein translocase subunit YajC</fullName>
    </recommendedName>
</protein>
<evidence type="ECO:0000313" key="1">
    <source>
        <dbReference type="EMBL" id="SDM69378.1"/>
    </source>
</evidence>